<keyword evidence="4" id="KW-1185">Reference proteome</keyword>
<dbReference type="AlphaFoldDB" id="A0A2J6SU05"/>
<organism evidence="3 4">
    <name type="scientific">Hyaloscypha bicolor E</name>
    <dbReference type="NCBI Taxonomy" id="1095630"/>
    <lineage>
        <taxon>Eukaryota</taxon>
        <taxon>Fungi</taxon>
        <taxon>Dikarya</taxon>
        <taxon>Ascomycota</taxon>
        <taxon>Pezizomycotina</taxon>
        <taxon>Leotiomycetes</taxon>
        <taxon>Helotiales</taxon>
        <taxon>Hyaloscyphaceae</taxon>
        <taxon>Hyaloscypha</taxon>
        <taxon>Hyaloscypha bicolor</taxon>
    </lineage>
</organism>
<dbReference type="InterPro" id="IPR027417">
    <property type="entry name" value="P-loop_NTPase"/>
</dbReference>
<dbReference type="OrthoDB" id="9995306at2759"/>
<protein>
    <recommendedName>
        <fullName evidence="5">Elongator complex protein 6</fullName>
    </recommendedName>
</protein>
<evidence type="ECO:0000313" key="3">
    <source>
        <dbReference type="EMBL" id="PMD54239.1"/>
    </source>
</evidence>
<dbReference type="InterPro" id="IPR018627">
    <property type="entry name" value="ELP6"/>
</dbReference>
<dbReference type="Proteomes" id="UP000235371">
    <property type="component" value="Unassembled WGS sequence"/>
</dbReference>
<dbReference type="STRING" id="1095630.A0A2J6SU05"/>
<evidence type="ECO:0008006" key="5">
    <source>
        <dbReference type="Google" id="ProtNLM"/>
    </source>
</evidence>
<dbReference type="GO" id="GO:0002098">
    <property type="term" value="P:tRNA wobble uridine modification"/>
    <property type="evidence" value="ECO:0007669"/>
    <property type="project" value="InterPro"/>
</dbReference>
<dbReference type="CDD" id="cd19495">
    <property type="entry name" value="Elp6"/>
    <property type="match status" value="1"/>
</dbReference>
<dbReference type="RefSeq" id="XP_024731143.1">
    <property type="nucleotide sequence ID" value="XM_024881374.1"/>
</dbReference>
<gene>
    <name evidence="3" type="ORF">K444DRAFT_618700</name>
</gene>
<dbReference type="Pfam" id="PF09807">
    <property type="entry name" value="ELP6"/>
    <property type="match status" value="1"/>
</dbReference>
<dbReference type="Gene3D" id="3.40.50.300">
    <property type="entry name" value="P-loop containing nucleotide triphosphate hydrolases"/>
    <property type="match status" value="1"/>
</dbReference>
<dbReference type="UniPathway" id="UPA00988"/>
<dbReference type="GeneID" id="36589451"/>
<dbReference type="GO" id="GO:0033588">
    <property type="term" value="C:elongator holoenzyme complex"/>
    <property type="evidence" value="ECO:0007669"/>
    <property type="project" value="InterPro"/>
</dbReference>
<comment type="pathway">
    <text evidence="1">tRNA modification; 5-methoxycarbonylmethyl-2-thiouridine-tRNA biosynthesis.</text>
</comment>
<name>A0A2J6SU05_9HELO</name>
<dbReference type="PANTHER" id="PTHR16184">
    <property type="entry name" value="ELONGATOR COMPLEX PROTEIN 6"/>
    <property type="match status" value="1"/>
</dbReference>
<evidence type="ECO:0000256" key="1">
    <source>
        <dbReference type="ARBA" id="ARBA00005043"/>
    </source>
</evidence>
<dbReference type="InParanoid" id="A0A2J6SU05"/>
<reference evidence="3 4" key="1">
    <citation type="submission" date="2016-04" db="EMBL/GenBank/DDBJ databases">
        <title>A degradative enzymes factory behind the ericoid mycorrhizal symbiosis.</title>
        <authorList>
            <consortium name="DOE Joint Genome Institute"/>
            <person name="Martino E."/>
            <person name="Morin E."/>
            <person name="Grelet G."/>
            <person name="Kuo A."/>
            <person name="Kohler A."/>
            <person name="Daghino S."/>
            <person name="Barry K."/>
            <person name="Choi C."/>
            <person name="Cichocki N."/>
            <person name="Clum A."/>
            <person name="Copeland A."/>
            <person name="Hainaut M."/>
            <person name="Haridas S."/>
            <person name="Labutti K."/>
            <person name="Lindquist E."/>
            <person name="Lipzen A."/>
            <person name="Khouja H.-R."/>
            <person name="Murat C."/>
            <person name="Ohm R."/>
            <person name="Olson A."/>
            <person name="Spatafora J."/>
            <person name="Veneault-Fourrey C."/>
            <person name="Henrissat B."/>
            <person name="Grigoriev I."/>
            <person name="Martin F."/>
            <person name="Perotto S."/>
        </authorList>
    </citation>
    <scope>NUCLEOTIDE SEQUENCE [LARGE SCALE GENOMIC DNA]</scope>
    <source>
        <strain evidence="3 4">E</strain>
    </source>
</reference>
<sequence>MSSRIPPLLEPYLALPPEASLILLTSVLGASSNWLVLRFLHSTLIRPEPLSVSPRGDDTKLVLVSFMRDFAFWKENGRRLGLDLEKFASKKRFAFVDGLTGLFLPKISAVRGEENVLCSPEFATVSREIQRAIHSLKDTDEGNIVLVIDQLDLLLAAGGDEIGAVNLGEMLIGLREEAHSTILSISADYPLVSTSQTPLEKDHAALVLNISHEADFIMSLRLLDTGTARDVSGVLRVTVGDSIEQGSQGIQRRIEEKELLYFVGGDGGVKVFERGQ</sequence>
<dbReference type="EMBL" id="KZ613866">
    <property type="protein sequence ID" value="PMD54239.1"/>
    <property type="molecule type" value="Genomic_DNA"/>
</dbReference>
<evidence type="ECO:0000256" key="2">
    <source>
        <dbReference type="ARBA" id="ARBA00008837"/>
    </source>
</evidence>
<dbReference type="PANTHER" id="PTHR16184:SF6">
    <property type="entry name" value="ELONGATOR COMPLEX PROTEIN 6"/>
    <property type="match status" value="1"/>
</dbReference>
<accession>A0A2J6SU05</accession>
<evidence type="ECO:0000313" key="4">
    <source>
        <dbReference type="Proteomes" id="UP000235371"/>
    </source>
</evidence>
<comment type="similarity">
    <text evidence="2">Belongs to the ELP6 family.</text>
</comment>
<proteinExistence type="inferred from homology"/>